<dbReference type="PROSITE" id="PS00383">
    <property type="entry name" value="TYR_PHOSPHATASE_1"/>
    <property type="match status" value="1"/>
</dbReference>
<sequence length="413" mass="45246">MPYLHDEAELGVLRASEKAKLCAVPSTVEIMDGDARSLTSFPPLEQKRDEEGITCVENAVDGMATATAEPMGADVMEGVEFTSRPPSPPSGAMTPTLRLEQCPSRLWPQLPPPNYGAVKSGLVYRSAYPQDRNVEFIEGLRVRTVLCLVDTDPSEEYCDWVQRAAMNRVRVDVAPNKEGKVKTTWDSICEALLIVMDCANYPLYVHCNQGRHRTGCVIACLRKVQRWPIDAVLAEYRAYAHPKARDGDVELIKQFDPEAVYDYAKSKGYLDKQPFMKRMDSAIANVDALAEALSSKEGEELEHISGLSSNASVFSDDALEMRGPPIDPRLQNGRHYPRQPDLSPPPSASAHSVVEELAIRPASAQSTTSTSIEIPNNLNSTVVPDTTATVTELADDAMTPPAVPVSDPFARGF</sequence>
<accession>A0A4U0TNW7</accession>
<reference evidence="5 6" key="1">
    <citation type="submission" date="2017-03" db="EMBL/GenBank/DDBJ databases">
        <title>Genomes of endolithic fungi from Antarctica.</title>
        <authorList>
            <person name="Coleine C."/>
            <person name="Masonjones S."/>
            <person name="Stajich J.E."/>
        </authorList>
    </citation>
    <scope>NUCLEOTIDE SEQUENCE [LARGE SCALE GENOMIC DNA]</scope>
    <source>
        <strain evidence="5 6">CCFEE 6315</strain>
    </source>
</reference>
<evidence type="ECO:0000256" key="1">
    <source>
        <dbReference type="ARBA" id="ARBA00004496"/>
    </source>
</evidence>
<dbReference type="InterPro" id="IPR016130">
    <property type="entry name" value="Tyr_Pase_AS"/>
</dbReference>
<dbReference type="PANTHER" id="PTHR31126:SF48">
    <property type="entry name" value="INOSITOL PHOSPHATASE SIW14"/>
    <property type="match status" value="1"/>
</dbReference>
<dbReference type="GO" id="GO:0052840">
    <property type="term" value="F:inositol diphosphate tetrakisphosphate diphosphatase activity"/>
    <property type="evidence" value="ECO:0007669"/>
    <property type="project" value="TreeGrafter"/>
</dbReference>
<dbReference type="EMBL" id="NAJL01000055">
    <property type="protein sequence ID" value="TKA23472.1"/>
    <property type="molecule type" value="Genomic_DNA"/>
</dbReference>
<gene>
    <name evidence="5" type="ORF">B0A50_07499</name>
</gene>
<dbReference type="FunFam" id="3.90.190.10:FF:000035">
    <property type="entry name" value="Tyrosine phosphatase, putative"/>
    <property type="match status" value="1"/>
</dbReference>
<dbReference type="AlphaFoldDB" id="A0A4U0TNW7"/>
<evidence type="ECO:0000313" key="5">
    <source>
        <dbReference type="EMBL" id="TKA23472.1"/>
    </source>
</evidence>
<proteinExistence type="predicted"/>
<feature type="region of interest" description="Disordered" evidence="4">
    <location>
        <begin position="322"/>
        <end position="352"/>
    </location>
</feature>
<dbReference type="Gene3D" id="3.90.190.10">
    <property type="entry name" value="Protein tyrosine phosphatase superfamily"/>
    <property type="match status" value="1"/>
</dbReference>
<dbReference type="SUPFAM" id="SSF52799">
    <property type="entry name" value="(Phosphotyrosine protein) phosphatases II"/>
    <property type="match status" value="1"/>
</dbReference>
<comment type="caution">
    <text evidence="5">The sequence shown here is derived from an EMBL/GenBank/DDBJ whole genome shotgun (WGS) entry which is preliminary data.</text>
</comment>
<dbReference type="PANTHER" id="PTHR31126">
    <property type="entry name" value="TYROSINE-PROTEIN PHOSPHATASE"/>
    <property type="match status" value="1"/>
</dbReference>
<protein>
    <recommendedName>
        <fullName evidence="7">Tyrosine phosphatase</fullName>
    </recommendedName>
</protein>
<evidence type="ECO:0000256" key="3">
    <source>
        <dbReference type="ARBA" id="ARBA00022801"/>
    </source>
</evidence>
<evidence type="ECO:0000256" key="2">
    <source>
        <dbReference type="ARBA" id="ARBA00022490"/>
    </source>
</evidence>
<dbReference type="InterPro" id="IPR029021">
    <property type="entry name" value="Prot-tyrosine_phosphatase-like"/>
</dbReference>
<keyword evidence="3" id="KW-0378">Hydrolase</keyword>
<dbReference type="GO" id="GO:0016791">
    <property type="term" value="F:phosphatase activity"/>
    <property type="evidence" value="ECO:0007669"/>
    <property type="project" value="TreeGrafter"/>
</dbReference>
<evidence type="ECO:0000256" key="4">
    <source>
        <dbReference type="SAM" id="MobiDB-lite"/>
    </source>
</evidence>
<evidence type="ECO:0000313" key="6">
    <source>
        <dbReference type="Proteomes" id="UP000308549"/>
    </source>
</evidence>
<dbReference type="Pfam" id="PF03162">
    <property type="entry name" value="Y_phosphatase2"/>
    <property type="match status" value="1"/>
</dbReference>
<dbReference type="OrthoDB" id="6375174at2759"/>
<dbReference type="InterPro" id="IPR004861">
    <property type="entry name" value="Siw14-like"/>
</dbReference>
<dbReference type="Proteomes" id="UP000308549">
    <property type="component" value="Unassembled WGS sequence"/>
</dbReference>
<evidence type="ECO:0008006" key="7">
    <source>
        <dbReference type="Google" id="ProtNLM"/>
    </source>
</evidence>
<name>A0A4U0TNW7_9PEZI</name>
<organism evidence="5 6">
    <name type="scientific">Salinomyces thailandicus</name>
    <dbReference type="NCBI Taxonomy" id="706561"/>
    <lineage>
        <taxon>Eukaryota</taxon>
        <taxon>Fungi</taxon>
        <taxon>Dikarya</taxon>
        <taxon>Ascomycota</taxon>
        <taxon>Pezizomycotina</taxon>
        <taxon>Dothideomycetes</taxon>
        <taxon>Dothideomycetidae</taxon>
        <taxon>Mycosphaerellales</taxon>
        <taxon>Teratosphaeriaceae</taxon>
        <taxon>Salinomyces</taxon>
    </lineage>
</organism>
<comment type="subcellular location">
    <subcellularLocation>
        <location evidence="1">Cytoplasm</location>
    </subcellularLocation>
</comment>
<dbReference type="GO" id="GO:0005737">
    <property type="term" value="C:cytoplasm"/>
    <property type="evidence" value="ECO:0007669"/>
    <property type="project" value="UniProtKB-SubCell"/>
</dbReference>
<keyword evidence="6" id="KW-1185">Reference proteome</keyword>
<keyword evidence="2" id="KW-0963">Cytoplasm</keyword>